<proteinExistence type="predicted"/>
<comment type="caution">
    <text evidence="2">The sequence shown here is derived from an EMBL/GenBank/DDBJ whole genome shotgun (WGS) entry which is preliminary data.</text>
</comment>
<dbReference type="InterPro" id="IPR036514">
    <property type="entry name" value="SGNH_hydro_sf"/>
</dbReference>
<keyword evidence="1" id="KW-0472">Membrane</keyword>
<dbReference type="Gene3D" id="3.40.50.1110">
    <property type="entry name" value="SGNH hydrolase"/>
    <property type="match status" value="1"/>
</dbReference>
<keyword evidence="1" id="KW-1133">Transmembrane helix</keyword>
<dbReference type="EMBL" id="JBHUOL010000025">
    <property type="protein sequence ID" value="MFD2910229.1"/>
    <property type="molecule type" value="Genomic_DNA"/>
</dbReference>
<dbReference type="Gene3D" id="2.60.120.1360">
    <property type="match status" value="1"/>
</dbReference>
<feature type="transmembrane region" description="Helical" evidence="1">
    <location>
        <begin position="6"/>
        <end position="24"/>
    </location>
</feature>
<evidence type="ECO:0000256" key="1">
    <source>
        <dbReference type="SAM" id="Phobius"/>
    </source>
</evidence>
<organism evidence="2 3">
    <name type="scientific">Flavobacterium ardleyense</name>
    <dbReference type="NCBI Taxonomy" id="2038737"/>
    <lineage>
        <taxon>Bacteria</taxon>
        <taxon>Pseudomonadati</taxon>
        <taxon>Bacteroidota</taxon>
        <taxon>Flavobacteriia</taxon>
        <taxon>Flavobacteriales</taxon>
        <taxon>Flavobacteriaceae</taxon>
        <taxon>Flavobacterium</taxon>
    </lineage>
</organism>
<accession>A0ABW5ZBE1</accession>
<dbReference type="RefSeq" id="WP_379809517.1">
    <property type="nucleotide sequence ID" value="NZ_JBHUOL010000025.1"/>
</dbReference>
<reference evidence="3" key="1">
    <citation type="journal article" date="2019" name="Int. J. Syst. Evol. Microbiol.">
        <title>The Global Catalogue of Microorganisms (GCM) 10K type strain sequencing project: providing services to taxonomists for standard genome sequencing and annotation.</title>
        <authorList>
            <consortium name="The Broad Institute Genomics Platform"/>
            <consortium name="The Broad Institute Genome Sequencing Center for Infectious Disease"/>
            <person name="Wu L."/>
            <person name="Ma J."/>
        </authorList>
    </citation>
    <scope>NUCLEOTIDE SEQUENCE [LARGE SCALE GENOMIC DNA]</scope>
    <source>
        <strain evidence="3">KCTC 52644</strain>
    </source>
</reference>
<name>A0ABW5ZBE1_9FLAO</name>
<dbReference type="SUPFAM" id="SSF52266">
    <property type="entry name" value="SGNH hydrolase"/>
    <property type="match status" value="1"/>
</dbReference>
<evidence type="ECO:0008006" key="4">
    <source>
        <dbReference type="Google" id="ProtNLM"/>
    </source>
</evidence>
<keyword evidence="3" id="KW-1185">Reference proteome</keyword>
<evidence type="ECO:0000313" key="2">
    <source>
        <dbReference type="EMBL" id="MFD2910229.1"/>
    </source>
</evidence>
<protein>
    <recommendedName>
        <fullName evidence="4">Lysophospholipase L1</fullName>
    </recommendedName>
</protein>
<gene>
    <name evidence="2" type="ORF">ACFSX9_15975</name>
</gene>
<keyword evidence="1" id="KW-0812">Transmembrane</keyword>
<evidence type="ECO:0000313" key="3">
    <source>
        <dbReference type="Proteomes" id="UP001597549"/>
    </source>
</evidence>
<dbReference type="Proteomes" id="UP001597549">
    <property type="component" value="Unassembled WGS sequence"/>
</dbReference>
<sequence>MNTSKYFFQAFLVVVISALSFLAFKTFLPKKIFSESAPTKNVVVDSLMLEAIADHDDEEQNDSLQDSLAEKKIIYKVDNGIKFPTETFEEYTGNQYLIPFFEKLFQLETKKEGNVRIAYFGDSMTDGDLIVKDFRTYLQEKFGGEGVGLVNITSESASSRSSISHEYSKNWKTQSYLKVKRPSKPFGVNGHVFFANDTANVAWVRYKANNTRFSSELNKPTLFYGSSSNKEGRIKYIIGTDTISKKLTPNALVNTMVLSEGNLKSIKVNFKKADSIPFYGFNFDDGKGVHVDNFSNRGNSGLPIGSFDVATMRAFHAKLDYDLIVLQYGANVLNYGTLNYSWYEKRMEKVVAHLQECFPGVAVLVVSTADKSTKYEMEMKTDSAVIPLNTSQKRYAIKSQSSFVNLYTLMGGDGSMVQWVEQEPSKANKDYTHFNHRGAKEAANLVYTQLNQGYEAYKVLRKKRKSAPKSVKKDSIFTKNDSVYEN</sequence>